<keyword evidence="3" id="KW-1185">Reference proteome</keyword>
<sequence>MNELGNKEASLSIQLDNVMNILKQTKNELALFDQLKAQNEELKKEINYLTRQLSENKATNDKFLYEEQKKFRDIEAKLTQQVETNNQKQQIIEKLQAQNEELKKQLEEKKQIKEETNSQQNKDIENEQGEDQKSKTIANQDELLENFFQNLLSKKKDINVQRNMDGEVEQEVKEDINNQQNRGIENEVLANFFQNLLSKKKDVNVQQNKD</sequence>
<proteinExistence type="predicted"/>
<dbReference type="EMBL" id="BEXD01000574">
    <property type="protein sequence ID" value="GBB88595.1"/>
    <property type="molecule type" value="Genomic_DNA"/>
</dbReference>
<dbReference type="Proteomes" id="UP000247702">
    <property type="component" value="Unassembled WGS sequence"/>
</dbReference>
<reference evidence="2 3" key="1">
    <citation type="submission" date="2017-11" db="EMBL/GenBank/DDBJ databases">
        <title>The genome of Rhizophagus clarus HR1 reveals common genetic basis of auxotrophy among arbuscular mycorrhizal fungi.</title>
        <authorList>
            <person name="Kobayashi Y."/>
        </authorList>
    </citation>
    <scope>NUCLEOTIDE SEQUENCE [LARGE SCALE GENOMIC DNA]</scope>
    <source>
        <strain evidence="2 3">HR1</strain>
    </source>
</reference>
<evidence type="ECO:0000256" key="1">
    <source>
        <dbReference type="SAM" id="MobiDB-lite"/>
    </source>
</evidence>
<gene>
    <name evidence="2" type="ORF">RclHR1_15140006</name>
</gene>
<feature type="compositionally biased region" description="Basic and acidic residues" evidence="1">
    <location>
        <begin position="112"/>
        <end position="134"/>
    </location>
</feature>
<evidence type="ECO:0000313" key="2">
    <source>
        <dbReference type="EMBL" id="GBB88595.1"/>
    </source>
</evidence>
<dbReference type="AlphaFoldDB" id="A0A2Z6QG86"/>
<accession>A0A2Z6QG86</accession>
<protein>
    <recommendedName>
        <fullName evidence="4">GRIP domain-containing protein</fullName>
    </recommendedName>
</protein>
<evidence type="ECO:0008006" key="4">
    <source>
        <dbReference type="Google" id="ProtNLM"/>
    </source>
</evidence>
<feature type="non-terminal residue" evidence="2">
    <location>
        <position position="210"/>
    </location>
</feature>
<name>A0A2Z6QG86_9GLOM</name>
<comment type="caution">
    <text evidence="2">The sequence shown here is derived from an EMBL/GenBank/DDBJ whole genome shotgun (WGS) entry which is preliminary data.</text>
</comment>
<feature type="region of interest" description="Disordered" evidence="1">
    <location>
        <begin position="112"/>
        <end position="135"/>
    </location>
</feature>
<evidence type="ECO:0000313" key="3">
    <source>
        <dbReference type="Proteomes" id="UP000247702"/>
    </source>
</evidence>
<organism evidence="2 3">
    <name type="scientific">Rhizophagus clarus</name>
    <dbReference type="NCBI Taxonomy" id="94130"/>
    <lineage>
        <taxon>Eukaryota</taxon>
        <taxon>Fungi</taxon>
        <taxon>Fungi incertae sedis</taxon>
        <taxon>Mucoromycota</taxon>
        <taxon>Glomeromycotina</taxon>
        <taxon>Glomeromycetes</taxon>
        <taxon>Glomerales</taxon>
        <taxon>Glomeraceae</taxon>
        <taxon>Rhizophagus</taxon>
    </lineage>
</organism>